<evidence type="ECO:0000313" key="2">
    <source>
        <dbReference type="EMBL" id="MBB5365022.1"/>
    </source>
</evidence>
<feature type="domain" description="HNH" evidence="1">
    <location>
        <begin position="56"/>
        <end position="109"/>
    </location>
</feature>
<dbReference type="RefSeq" id="WP_184136147.1">
    <property type="nucleotide sequence ID" value="NZ_JACHFL010000014.1"/>
</dbReference>
<dbReference type="EMBL" id="JACHFL010000014">
    <property type="protein sequence ID" value="MBB5365022.1"/>
    <property type="molecule type" value="Genomic_DNA"/>
</dbReference>
<keyword evidence="3" id="KW-1185">Reference proteome</keyword>
<dbReference type="GO" id="GO:0004519">
    <property type="term" value="F:endonuclease activity"/>
    <property type="evidence" value="ECO:0007669"/>
    <property type="project" value="InterPro"/>
</dbReference>
<dbReference type="GO" id="GO:0003676">
    <property type="term" value="F:nucleic acid binding"/>
    <property type="evidence" value="ECO:0007669"/>
    <property type="project" value="InterPro"/>
</dbReference>
<dbReference type="EC" id="3.1.21.-" evidence="2"/>
<protein>
    <submittedName>
        <fullName evidence="2">5-methylcytosine-specific restriction protein A</fullName>
        <ecNumber evidence="2">3.1.21.-</ecNumber>
    </submittedName>
</protein>
<comment type="caution">
    <text evidence="2">The sequence shown here is derived from an EMBL/GenBank/DDBJ whole genome shotgun (WGS) entry which is preliminary data.</text>
</comment>
<dbReference type="InterPro" id="IPR002711">
    <property type="entry name" value="HNH"/>
</dbReference>
<gene>
    <name evidence="2" type="ORF">HNQ08_004139</name>
</gene>
<organism evidence="2 3">
    <name type="scientific">Deinococcus humi</name>
    <dbReference type="NCBI Taxonomy" id="662880"/>
    <lineage>
        <taxon>Bacteria</taxon>
        <taxon>Thermotogati</taxon>
        <taxon>Deinococcota</taxon>
        <taxon>Deinococci</taxon>
        <taxon>Deinococcales</taxon>
        <taxon>Deinococcaceae</taxon>
        <taxon>Deinococcus</taxon>
    </lineage>
</organism>
<evidence type="ECO:0000259" key="1">
    <source>
        <dbReference type="Pfam" id="PF01844"/>
    </source>
</evidence>
<dbReference type="GO" id="GO:0016787">
    <property type="term" value="F:hydrolase activity"/>
    <property type="evidence" value="ECO:0007669"/>
    <property type="project" value="UniProtKB-KW"/>
</dbReference>
<dbReference type="Proteomes" id="UP000552709">
    <property type="component" value="Unassembled WGS sequence"/>
</dbReference>
<dbReference type="Pfam" id="PF01844">
    <property type="entry name" value="HNH"/>
    <property type="match status" value="1"/>
</dbReference>
<reference evidence="2 3" key="1">
    <citation type="submission" date="2020-08" db="EMBL/GenBank/DDBJ databases">
        <title>Genomic Encyclopedia of Type Strains, Phase IV (KMG-IV): sequencing the most valuable type-strain genomes for metagenomic binning, comparative biology and taxonomic classification.</title>
        <authorList>
            <person name="Goeker M."/>
        </authorList>
    </citation>
    <scope>NUCLEOTIDE SEQUENCE [LARGE SCALE GENOMIC DNA]</scope>
    <source>
        <strain evidence="2 3">DSM 27939</strain>
    </source>
</reference>
<keyword evidence="2" id="KW-0378">Hydrolase</keyword>
<sequence>MSVEPEIFALLDANKKDDDFNEGRVLEQLHRRHERNRTGVRKKIAQVLAATGKLACEACGFDFQAVYGERGKGIAEYQHIVPLSEARERKTRLDDLVVVWANCHRMIHRASSMWTVEEVIWISFVLWRNWDNADPSTPHPELVFPLLAPLGFSGVFNTF</sequence>
<dbReference type="AlphaFoldDB" id="A0A7W8JXG4"/>
<name>A0A7W8JXG4_9DEIO</name>
<proteinExistence type="predicted"/>
<evidence type="ECO:0000313" key="3">
    <source>
        <dbReference type="Proteomes" id="UP000552709"/>
    </source>
</evidence>
<accession>A0A7W8JXG4</accession>
<dbReference type="GO" id="GO:0008270">
    <property type="term" value="F:zinc ion binding"/>
    <property type="evidence" value="ECO:0007669"/>
    <property type="project" value="InterPro"/>
</dbReference>